<accession>A0AAN8V2V2</accession>
<dbReference type="GO" id="GO:1905786">
    <property type="term" value="P:positive regulation of anaphase-promoting complex-dependent catabolic process"/>
    <property type="evidence" value="ECO:0007669"/>
    <property type="project" value="TreeGrafter"/>
</dbReference>
<dbReference type="SUPFAM" id="SSF50978">
    <property type="entry name" value="WD40 repeat-like"/>
    <property type="match status" value="1"/>
</dbReference>
<dbReference type="GO" id="GO:1990757">
    <property type="term" value="F:ubiquitin ligase activator activity"/>
    <property type="evidence" value="ECO:0007669"/>
    <property type="project" value="TreeGrafter"/>
</dbReference>
<dbReference type="GO" id="GO:0051301">
    <property type="term" value="P:cell division"/>
    <property type="evidence" value="ECO:0007669"/>
    <property type="project" value="UniProtKB-KW"/>
</dbReference>
<keyword evidence="5" id="KW-0131">Cell cycle</keyword>
<keyword evidence="1 7" id="KW-0853">WD repeat</keyword>
<gene>
    <name evidence="8" type="ORF">RJ641_007333</name>
</gene>
<keyword evidence="9" id="KW-1185">Reference proteome</keyword>
<protein>
    <submittedName>
        <fullName evidence="8">Uncharacterized protein</fullName>
    </submittedName>
</protein>
<dbReference type="InterPro" id="IPR036322">
    <property type="entry name" value="WD40_repeat_dom_sf"/>
</dbReference>
<comment type="function">
    <text evidence="6">Component of the anaphase promoting complex/cyclosome (APC/C), a cell cycle-regulated E3 ubiquitin-protein ligase complex that controls progression through mitosis and the G1 phase of the cell cycle.</text>
</comment>
<sequence length="232" mass="25548">MGFNSQLPGDHQSQVGSMDWNNYIFTAGGMDGEIVHNDVRVRSHRGHHDQVRRLKWSASGQQLAGGCIDDLLFIWDRTAASSNNTTQWLHSGVDGDRCIKFWNSHIGACLNSIDTGSQVCPLLWGKNERGLLSSHRFAQTLTHSLEIPFNGQDGCAYWSHIQSSFHGTDGCTVASAAADETLWNVFGTAELAKPAHTPKKKKKVLSCLQTSLVSVGHSKLENVWFMGNVGQR</sequence>
<dbReference type="InterPro" id="IPR015943">
    <property type="entry name" value="WD40/YVTN_repeat-like_dom_sf"/>
</dbReference>
<dbReference type="InterPro" id="IPR001680">
    <property type="entry name" value="WD40_rpt"/>
</dbReference>
<dbReference type="PANTHER" id="PTHR19918:SF8">
    <property type="entry name" value="FI02843P"/>
    <property type="match status" value="1"/>
</dbReference>
<dbReference type="Pfam" id="PF00400">
    <property type="entry name" value="WD40"/>
    <property type="match status" value="1"/>
</dbReference>
<keyword evidence="2" id="KW-0132">Cell division</keyword>
<dbReference type="PROSITE" id="PS50294">
    <property type="entry name" value="WD_REPEATS_REGION"/>
    <property type="match status" value="1"/>
</dbReference>
<reference evidence="8 9" key="1">
    <citation type="submission" date="2023-12" db="EMBL/GenBank/DDBJ databases">
        <title>A high-quality genome assembly for Dillenia turbinata (Dilleniales).</title>
        <authorList>
            <person name="Chanderbali A."/>
        </authorList>
    </citation>
    <scope>NUCLEOTIDE SEQUENCE [LARGE SCALE GENOMIC DNA]</scope>
    <source>
        <strain evidence="8">LSX21</strain>
        <tissue evidence="8">Leaf</tissue>
    </source>
</reference>
<dbReference type="Proteomes" id="UP001370490">
    <property type="component" value="Unassembled WGS sequence"/>
</dbReference>
<dbReference type="EMBL" id="JBAMMX010000015">
    <property type="protein sequence ID" value="KAK6925614.1"/>
    <property type="molecule type" value="Genomic_DNA"/>
</dbReference>
<feature type="repeat" description="WD" evidence="7">
    <location>
        <begin position="44"/>
        <end position="85"/>
    </location>
</feature>
<evidence type="ECO:0000256" key="1">
    <source>
        <dbReference type="ARBA" id="ARBA00022574"/>
    </source>
</evidence>
<evidence type="ECO:0000256" key="4">
    <source>
        <dbReference type="ARBA" id="ARBA00022776"/>
    </source>
</evidence>
<keyword evidence="4" id="KW-0498">Mitosis</keyword>
<dbReference type="PANTHER" id="PTHR19918">
    <property type="entry name" value="CELL DIVISION CYCLE 20 CDC20 FIZZY -RELATED"/>
    <property type="match status" value="1"/>
</dbReference>
<evidence type="ECO:0000256" key="7">
    <source>
        <dbReference type="PROSITE-ProRule" id="PRU00221"/>
    </source>
</evidence>
<evidence type="ECO:0000256" key="5">
    <source>
        <dbReference type="ARBA" id="ARBA00023306"/>
    </source>
</evidence>
<dbReference type="Gene3D" id="2.130.10.10">
    <property type="entry name" value="YVTN repeat-like/Quinoprotein amine dehydrogenase"/>
    <property type="match status" value="1"/>
</dbReference>
<dbReference type="GO" id="GO:0005680">
    <property type="term" value="C:anaphase-promoting complex"/>
    <property type="evidence" value="ECO:0007669"/>
    <property type="project" value="TreeGrafter"/>
</dbReference>
<name>A0AAN8V2V2_9MAGN</name>
<evidence type="ECO:0000256" key="2">
    <source>
        <dbReference type="ARBA" id="ARBA00022618"/>
    </source>
</evidence>
<evidence type="ECO:0000313" key="9">
    <source>
        <dbReference type="Proteomes" id="UP001370490"/>
    </source>
</evidence>
<dbReference type="AlphaFoldDB" id="A0AAN8V2V2"/>
<proteinExistence type="predicted"/>
<organism evidence="8 9">
    <name type="scientific">Dillenia turbinata</name>
    <dbReference type="NCBI Taxonomy" id="194707"/>
    <lineage>
        <taxon>Eukaryota</taxon>
        <taxon>Viridiplantae</taxon>
        <taxon>Streptophyta</taxon>
        <taxon>Embryophyta</taxon>
        <taxon>Tracheophyta</taxon>
        <taxon>Spermatophyta</taxon>
        <taxon>Magnoliopsida</taxon>
        <taxon>eudicotyledons</taxon>
        <taxon>Gunneridae</taxon>
        <taxon>Pentapetalae</taxon>
        <taxon>Dilleniales</taxon>
        <taxon>Dilleniaceae</taxon>
        <taxon>Dillenia</taxon>
    </lineage>
</organism>
<evidence type="ECO:0000256" key="3">
    <source>
        <dbReference type="ARBA" id="ARBA00022737"/>
    </source>
</evidence>
<evidence type="ECO:0000313" key="8">
    <source>
        <dbReference type="EMBL" id="KAK6925614.1"/>
    </source>
</evidence>
<dbReference type="PROSITE" id="PS50082">
    <property type="entry name" value="WD_REPEATS_2"/>
    <property type="match status" value="1"/>
</dbReference>
<dbReference type="GO" id="GO:0010997">
    <property type="term" value="F:anaphase-promoting complex binding"/>
    <property type="evidence" value="ECO:0007669"/>
    <property type="project" value="InterPro"/>
</dbReference>
<dbReference type="InterPro" id="IPR033010">
    <property type="entry name" value="Cdc20/Fizzy"/>
</dbReference>
<dbReference type="SMART" id="SM00320">
    <property type="entry name" value="WD40"/>
    <property type="match status" value="1"/>
</dbReference>
<evidence type="ECO:0000256" key="6">
    <source>
        <dbReference type="ARBA" id="ARBA00023425"/>
    </source>
</evidence>
<dbReference type="GO" id="GO:0031145">
    <property type="term" value="P:anaphase-promoting complex-dependent catabolic process"/>
    <property type="evidence" value="ECO:0007669"/>
    <property type="project" value="TreeGrafter"/>
</dbReference>
<comment type="caution">
    <text evidence="8">The sequence shown here is derived from an EMBL/GenBank/DDBJ whole genome shotgun (WGS) entry which is preliminary data.</text>
</comment>
<keyword evidence="3" id="KW-0677">Repeat</keyword>